<dbReference type="SUPFAM" id="SSF52279">
    <property type="entry name" value="Beta-D-glucan exohydrolase, C-terminal domain"/>
    <property type="match status" value="1"/>
</dbReference>
<keyword evidence="2" id="KW-0378">Hydrolase</keyword>
<evidence type="ECO:0000256" key="1">
    <source>
        <dbReference type="ARBA" id="ARBA00005336"/>
    </source>
</evidence>
<dbReference type="FunFam" id="2.60.40.10:FF:000495">
    <property type="entry name" value="Periplasmic beta-glucosidase"/>
    <property type="match status" value="1"/>
</dbReference>
<dbReference type="EMBL" id="ACCL02000023">
    <property type="protein sequence ID" value="EET58923.1"/>
    <property type="molecule type" value="Genomic_DNA"/>
</dbReference>
<organism evidence="5 6">
    <name type="scientific">Marvinbryantia formatexigens DSM 14469</name>
    <dbReference type="NCBI Taxonomy" id="478749"/>
    <lineage>
        <taxon>Bacteria</taxon>
        <taxon>Bacillati</taxon>
        <taxon>Bacillota</taxon>
        <taxon>Clostridia</taxon>
        <taxon>Lachnospirales</taxon>
        <taxon>Lachnospiraceae</taxon>
        <taxon>Marvinbryantia</taxon>
    </lineage>
</organism>
<dbReference type="RefSeq" id="WP_006863792.1">
    <property type="nucleotide sequence ID" value="NZ_ACCL02000023.1"/>
</dbReference>
<protein>
    <recommendedName>
        <fullName evidence="4">Fibronectin type III-like domain-containing protein</fullName>
    </recommendedName>
</protein>
<dbReference type="Pfam" id="PF14310">
    <property type="entry name" value="Fn3-like"/>
    <property type="match status" value="1"/>
</dbReference>
<evidence type="ECO:0000256" key="3">
    <source>
        <dbReference type="SAM" id="MobiDB-lite"/>
    </source>
</evidence>
<dbReference type="Proteomes" id="UP000005561">
    <property type="component" value="Unassembled WGS sequence"/>
</dbReference>
<feature type="domain" description="Fibronectin type III-like" evidence="4">
    <location>
        <begin position="90"/>
        <end position="160"/>
    </location>
</feature>
<gene>
    <name evidence="5" type="ORF">BRYFOR_09029</name>
</gene>
<name>C6LK42_9FIRM</name>
<keyword evidence="6" id="KW-1185">Reference proteome</keyword>
<evidence type="ECO:0000313" key="6">
    <source>
        <dbReference type="Proteomes" id="UP000005561"/>
    </source>
</evidence>
<evidence type="ECO:0000313" key="5">
    <source>
        <dbReference type="EMBL" id="EET58923.1"/>
    </source>
</evidence>
<accession>C6LK42</accession>
<evidence type="ECO:0000259" key="4">
    <source>
        <dbReference type="SMART" id="SM01217"/>
    </source>
</evidence>
<dbReference type="OrthoDB" id="98455at2"/>
<dbReference type="InterPro" id="IPR050288">
    <property type="entry name" value="Cellulose_deg_GH3"/>
</dbReference>
<comment type="similarity">
    <text evidence="1">Belongs to the glycosyl hydrolase 3 family.</text>
</comment>
<dbReference type="InterPro" id="IPR026891">
    <property type="entry name" value="Fn3-like"/>
</dbReference>
<dbReference type="GO" id="GO:0005975">
    <property type="term" value="P:carbohydrate metabolic process"/>
    <property type="evidence" value="ECO:0007669"/>
    <property type="project" value="InterPro"/>
</dbReference>
<feature type="region of interest" description="Disordered" evidence="3">
    <location>
        <begin position="1"/>
        <end position="30"/>
    </location>
</feature>
<dbReference type="InterPro" id="IPR036881">
    <property type="entry name" value="Glyco_hydro_3_C_sf"/>
</dbReference>
<dbReference type="GO" id="GO:0008422">
    <property type="term" value="F:beta-glucosidase activity"/>
    <property type="evidence" value="ECO:0007669"/>
    <property type="project" value="UniProtKB-ARBA"/>
</dbReference>
<sequence>MAPADRTDRRRPQTAQTDGANRPHQQKERSAEYREGLYVGYRYFETAGVSVRFPFGFGLSYTTFAYENLEVSDNAVSFVLKNTGERDGAEVAQLYISKNPGQVYRPAKELKGFEKVYLKAGESRRVTILLDDKAFRYYNRKTGRFETETGEYTVLIGASCADIRLRGTIFVQGTGAPAPEEKTAMPSYFSGDIRNVPDAEFAALLGRDIPDGHWSGLLDRNDAICQMYYAKGRVARLVYRILTGMLNKSIKKGKPDLNIMFIYNMPFRGIGKMAGGMCSQEMVDGILKAVNGHFFAGAGQIIAGFFRQQKIRKKAEKMK</sequence>
<reference evidence="5" key="1">
    <citation type="submission" date="2009-07" db="EMBL/GenBank/DDBJ databases">
        <authorList>
            <person name="Weinstock G."/>
            <person name="Sodergren E."/>
            <person name="Clifton S."/>
            <person name="Fulton L."/>
            <person name="Fulton B."/>
            <person name="Courtney L."/>
            <person name="Fronick C."/>
            <person name="Harrison M."/>
            <person name="Strong C."/>
            <person name="Farmer C."/>
            <person name="Delahaunty K."/>
            <person name="Markovic C."/>
            <person name="Hall O."/>
            <person name="Minx P."/>
            <person name="Tomlinson C."/>
            <person name="Mitreva M."/>
            <person name="Nelson J."/>
            <person name="Hou S."/>
            <person name="Wollam A."/>
            <person name="Pepin K.H."/>
            <person name="Johnson M."/>
            <person name="Bhonagiri V."/>
            <person name="Nash W.E."/>
            <person name="Warren W."/>
            <person name="Chinwalla A."/>
            <person name="Mardis E.R."/>
            <person name="Wilson R.K."/>
        </authorList>
    </citation>
    <scope>NUCLEOTIDE SEQUENCE [LARGE SCALE GENOMIC DNA]</scope>
    <source>
        <strain evidence="5">DSM 14469</strain>
    </source>
</reference>
<dbReference type="SMART" id="SM01217">
    <property type="entry name" value="Fn3_like"/>
    <property type="match status" value="1"/>
</dbReference>
<proteinExistence type="inferred from homology"/>
<dbReference type="Gene3D" id="3.40.50.1700">
    <property type="entry name" value="Glycoside hydrolase family 3 C-terminal domain"/>
    <property type="match status" value="1"/>
</dbReference>
<comment type="caution">
    <text evidence="5">The sequence shown here is derived from an EMBL/GenBank/DDBJ whole genome shotgun (WGS) entry which is preliminary data.</text>
</comment>
<feature type="compositionally biased region" description="Basic and acidic residues" evidence="3">
    <location>
        <begin position="1"/>
        <end position="11"/>
    </location>
</feature>
<dbReference type="InterPro" id="IPR013783">
    <property type="entry name" value="Ig-like_fold"/>
</dbReference>
<dbReference type="Gene3D" id="2.60.40.10">
    <property type="entry name" value="Immunoglobulins"/>
    <property type="match status" value="1"/>
</dbReference>
<dbReference type="PANTHER" id="PTHR42715">
    <property type="entry name" value="BETA-GLUCOSIDASE"/>
    <property type="match status" value="1"/>
</dbReference>
<evidence type="ECO:0000256" key="2">
    <source>
        <dbReference type="ARBA" id="ARBA00022801"/>
    </source>
</evidence>
<dbReference type="STRING" id="168384.SAMN05660368_04009"/>
<dbReference type="AlphaFoldDB" id="C6LK42"/>
<dbReference type="eggNOG" id="COG1472">
    <property type="taxonomic scope" value="Bacteria"/>
</dbReference>
<dbReference type="PANTHER" id="PTHR42715:SF10">
    <property type="entry name" value="BETA-GLUCOSIDASE"/>
    <property type="match status" value="1"/>
</dbReference>